<name>A0AAC9AMM2_9ACTN</name>
<sequence length="63" mass="7606">MTLHEIGEGVPGRGTERFHPVIVKDERLDLHGRILEPQGSTVRRMRVRRLEQHALERRYFWWT</sequence>
<gene>
    <name evidence="2" type="ORF">A8L58_01910</name>
    <name evidence="1" type="ORF">AXH35_00440</name>
</gene>
<evidence type="ECO:0000313" key="4">
    <source>
        <dbReference type="Proteomes" id="UP000178666"/>
    </source>
</evidence>
<reference evidence="2 4" key="1">
    <citation type="journal article" date="2016" name="Plant Dis.">
        <title>Improved production of propionic acid using genome shuffling.</title>
        <authorList>
            <person name="Luna-Flores C.H."/>
            <person name="Palfreyman R.W."/>
            <person name="Kromer J.O."/>
            <person name="Nielsen L.K."/>
            <person name="Marcellin E."/>
        </authorList>
    </citation>
    <scope>NUCLEOTIDE SEQUENCE [LARGE SCALE GENOMIC DNA]</scope>
    <source>
        <strain evidence="2 4">F3E8</strain>
    </source>
</reference>
<evidence type="ECO:0000313" key="3">
    <source>
        <dbReference type="Proteomes" id="UP000075221"/>
    </source>
</evidence>
<dbReference type="Proteomes" id="UP000075221">
    <property type="component" value="Chromosome"/>
</dbReference>
<dbReference type="EMBL" id="CP015970">
    <property type="protein sequence ID" value="AOZ45675.1"/>
    <property type="molecule type" value="Genomic_DNA"/>
</dbReference>
<dbReference type="AlphaFoldDB" id="A0AAC9AMM2"/>
<organism evidence="1 3">
    <name type="scientific">Acidipropionibacterium acidipropionici</name>
    <dbReference type="NCBI Taxonomy" id="1748"/>
    <lineage>
        <taxon>Bacteria</taxon>
        <taxon>Bacillati</taxon>
        <taxon>Actinomycetota</taxon>
        <taxon>Actinomycetes</taxon>
        <taxon>Propionibacteriales</taxon>
        <taxon>Propionibacteriaceae</taxon>
        <taxon>Acidipropionibacterium</taxon>
    </lineage>
</organism>
<reference evidence="1 3" key="2">
    <citation type="submission" date="2016-02" db="EMBL/GenBank/DDBJ databases">
        <title>Complete Genome Sequence of Propionibacterium acidipropionici ATCC 55737.</title>
        <authorList>
            <person name="Luna Flores C.H."/>
            <person name="Nielsen L.K."/>
            <person name="Marcellin E."/>
        </authorList>
    </citation>
    <scope>NUCLEOTIDE SEQUENCE [LARGE SCALE GENOMIC DNA]</scope>
    <source>
        <strain evidence="1 3">ATCC 55737</strain>
    </source>
</reference>
<accession>A0AAC9AMM2</accession>
<dbReference type="Proteomes" id="UP000178666">
    <property type="component" value="Chromosome"/>
</dbReference>
<dbReference type="EMBL" id="CP014352">
    <property type="protein sequence ID" value="AMS04179.1"/>
    <property type="molecule type" value="Genomic_DNA"/>
</dbReference>
<protein>
    <submittedName>
        <fullName evidence="1">Uncharacterized protein</fullName>
    </submittedName>
</protein>
<evidence type="ECO:0000313" key="1">
    <source>
        <dbReference type="EMBL" id="AMS04179.1"/>
    </source>
</evidence>
<evidence type="ECO:0000313" key="2">
    <source>
        <dbReference type="EMBL" id="AOZ45675.1"/>
    </source>
</evidence>
<keyword evidence="4" id="KW-1185">Reference proteome</keyword>
<proteinExistence type="predicted"/>